<gene>
    <name evidence="3" type="ORF">CSSPJE1EN2_LOCUS13315</name>
</gene>
<feature type="region of interest" description="Disordered" evidence="1">
    <location>
        <begin position="218"/>
        <end position="245"/>
    </location>
</feature>
<feature type="region of interest" description="Disordered" evidence="1">
    <location>
        <begin position="1347"/>
        <end position="1411"/>
    </location>
</feature>
<feature type="compositionally biased region" description="Basic and acidic residues" evidence="1">
    <location>
        <begin position="1356"/>
        <end position="1370"/>
    </location>
</feature>
<feature type="compositionally biased region" description="Polar residues" evidence="1">
    <location>
        <begin position="1395"/>
        <end position="1408"/>
    </location>
</feature>
<evidence type="ECO:0000259" key="2">
    <source>
        <dbReference type="Pfam" id="PF25569"/>
    </source>
</evidence>
<protein>
    <recommendedName>
        <fullName evidence="2">ZFYVE26-like TPR repeats domain-containing protein</fullName>
    </recommendedName>
</protein>
<feature type="region of interest" description="Disordered" evidence="1">
    <location>
        <begin position="2181"/>
        <end position="2211"/>
    </location>
</feature>
<organism evidence="3 4">
    <name type="scientific">Sphagnum jensenii</name>
    <dbReference type="NCBI Taxonomy" id="128206"/>
    <lineage>
        <taxon>Eukaryota</taxon>
        <taxon>Viridiplantae</taxon>
        <taxon>Streptophyta</taxon>
        <taxon>Embryophyta</taxon>
        <taxon>Bryophyta</taxon>
        <taxon>Sphagnophytina</taxon>
        <taxon>Sphagnopsida</taxon>
        <taxon>Sphagnales</taxon>
        <taxon>Sphagnaceae</taxon>
        <taxon>Sphagnum</taxon>
    </lineage>
</organism>
<evidence type="ECO:0000256" key="1">
    <source>
        <dbReference type="SAM" id="MobiDB-lite"/>
    </source>
</evidence>
<sequence length="2608" mass="289111">MEGKEQHMLGGAIANYLFLSQFELMRATLLSLGERNPQAACDIYHAVILQVWKLKGIVWSESVPSSAHLAWMCLQELHAMEEKFLDKADDDLQQGGETLNYRLSRDHCWSFNCQPVYDRIEFLLLVEFLKSFILENGEAIAGDIKHEGFVDLGVGGTEGDEVEVLFGGKASANRTEDNSENVKTVGLQLVEKMMAAGLDRLNRTLQFVTGFVSEGGYGEEQVNNTERERQTEEKDADRNEHISESLQTIGHGKETLSAMERKWLHYVTLRHPQLLNVLCQNIWRQQCSADLDSLTMVSDRCVNGDNIKRPEEEDMGSVIQREVQDAHLWQIGEDVKAGQLVKAAQHLQYLHEDFAPSEAECSDAVTSIFRETKSKVGGEHAHIMMTIHECSLASGSSLIPRLVESAQDNILREELQQTRVSPNELYPPALEHLHQQLQQLRLADQSASEGSSLTEAFAISMYLREAFQHARVNGAHILESVMKAALSSIKGGQLERVADVMAPHPRLKPLVAVMGWDLLAGQTKERRQLMELLWIRRHTTEGHMHAVSTEEMSCVEQLCEELCYRLELAYFVARVNSGKSGLASNIQIFSKGSQATNEDVDGAPASSFAANLVLERLAMHSPVQVIFDMVPDIKLSDALKLVKLQPTGTSNSAARRRLLDLELVHMHFGVQDAVCALARMELGASDDSKDDERQREAIYFLEQLHEHLKAITTPVRRVWMMEIVVSLLRMEEINLQPPAGKGLSESETVETLEGHPDVSGTSQKSEQPTALAFVSNILKMLSQCIPVARLDFEASDWTSDSNKSGALQTFGFPGRAAKKTWMQKVERLQSFIDEWEWRLGVLQHLSTSSQQPWQWREALAVLHASPATLLNMCVQRNQYDLGAEAVNRFRLSPEEAATLQLAKWVHSALTRASVDDGASGAANKSLSTKEDLKFSALCQPLPPLANALLCIDYAVSSVSSADMARQLLDRARGYLSQISANKGQGLQQHWEACMVMVAKRLVLRLLAILEQQRGASLQAVLSGADMVSESGTDSSRQVLRQRALAILQQTIEDANSGKRQFLSGKLHNLVKALADEDSDDWSTGHGERRPLLGPEHSIGVGLGFRAFSRQSSKHAPLSASSGSGDISGEMALSVASKGTVKRFLGSLSNKPMAYLSAFILYIATVGDIVDGVDTTHDFNFFKLIYERPSDLLTRLVFERGSADAAGKVAEVMGADLVHQIISACVPPVYPPPSGKGGVCIIPTHKVQSLASQQGDAHASTASSPNEQETQLYPLQLDVVKHLATLSVVRSVLACVFGQSRFIARAKSSHGADIDADHSFYDFALEQSQRYPPLNRWIQLEANSQHLSDSTMLSPRKLNEDKESKEEERVSLKRSHPHEEDLDSLSENKEEDASSRLPSSMMTWNSQSPGLDKLEAVPTQPKAGKDPDLSSSYLLMFDWENETPYAEAVQRLTEEGKLVDALALADRWLQAGAPDSLLQLLIERGEETGSQSAGQWKGNGGSHLYSSSWQYCIRLHNKTLAATLALKYLQRWELDAAIDVLTMCSCHLSSTNPLHLEVARKRQLLQQYGRILQADNRFTHWQEVESLCQSDPEGLALRLAGKGAVSAALDVAETFKLSSDLRRELQGRQLVKLFTTDPINGGGPAGGLRFLNSLLQPEDALPVAMAAMEQLPNLQSKQLLVHFFLKRRVGTLSEEEHARLDRLALGLRMLGALPLPWQQRCSALHEHPRLILETLLMGKQLRAASQLLQAFPSLREDDLVTIYAAKALSSSNAPYERRTPVTSTASVKPVGRIVPPVRSNFSTGLTLLPKRAFLWSPRDTGNKIISPDSSSRKRKSAGTLPPFQKATWEALAGLSEEPSAVPATVENYGRPSPTAMTEEWVLTGDLQKDDAVRSSHCYESAPNFVLFKSLLELYSGEAIAAKAAVDLCIAQIKRDLSSEQLPLDSFHESAERAFHATNAFVKALTHAQEQVRKLMGESGNLSSSAAVREGRRIGNEENASQLKISTATPGGACGEKTESSFPDLSVVLEQAELWLNRVELLQSLFGSYFPASLDDLLDEGAAERLRDRLIEYEHYNLANEACTKCKIDAFPVWEAWGHALLRIENYAQARVKFKQCLRLYKSDPAPVVRKIVDAMDTGPPADVFAARSLYVHMARSVSSSSDDSLSADSYLNVLYLPSFNKQDRSRRSSEDSADSHQAPTLQGNVEECPQSHLDDPRYEESVYYLQEYARQDLMQFMFQHCHYSDACCLFFPPDGLPPPPLPSPYQTQVSSSSPQRPDPLATEYGSLDELCDLCVSFEAVPTLERVIASRGIGSSNPNSPVAQHTAAALTRICTYFENHRHFNHLYRFQVLKKDYVAAGLCCIQLFLNSSHQDQALRHLEHAKVHFDEGLLARQQAGEGAKGATKAARGKLPSQKLTEEELIKFTARVGIQIEVVRTFGDNEGPPWRHSLFGNPNDADTSRRRCEVAEEMVERNFDLAFQLIYDFNLTAVPIYAGVAANLAKRKKLNQLMELLPKIKGTIDDNDWDQVLGAAINVDPNKRERAPSRLIEMLSSSHSKVLACVIWGRLKNAFQIASRSESASDVQYVAREARQSGSLAVLDMCKQWLASH</sequence>
<reference evidence="3 4" key="1">
    <citation type="submission" date="2024-03" db="EMBL/GenBank/DDBJ databases">
        <authorList>
            <consortium name="ELIXIR-Norway"/>
            <consortium name="Elixir Norway"/>
        </authorList>
    </citation>
    <scope>NUCLEOTIDE SEQUENCE [LARGE SCALE GENOMIC DNA]</scope>
</reference>
<feature type="compositionally biased region" description="Basic and acidic residues" evidence="1">
    <location>
        <begin position="225"/>
        <end position="243"/>
    </location>
</feature>
<dbReference type="Proteomes" id="UP001497522">
    <property type="component" value="Chromosome 2"/>
</dbReference>
<dbReference type="PANTHER" id="PTHR35478">
    <property type="entry name" value="ZINC FINGER FYVE DOMAIN PROTEIN"/>
    <property type="match status" value="1"/>
</dbReference>
<dbReference type="InterPro" id="IPR057946">
    <property type="entry name" value="TPR_ZFYVE26"/>
</dbReference>
<feature type="compositionally biased region" description="Basic and acidic residues" evidence="1">
    <location>
        <begin position="2181"/>
        <end position="2193"/>
    </location>
</feature>
<proteinExistence type="predicted"/>
<evidence type="ECO:0000313" key="3">
    <source>
        <dbReference type="EMBL" id="CAK9870647.1"/>
    </source>
</evidence>
<dbReference type="EMBL" id="OZ023703">
    <property type="protein sequence ID" value="CAK9870647.1"/>
    <property type="molecule type" value="Genomic_DNA"/>
</dbReference>
<evidence type="ECO:0000313" key="4">
    <source>
        <dbReference type="Proteomes" id="UP001497522"/>
    </source>
</evidence>
<accession>A0ABP1B665</accession>
<keyword evidence="4" id="KW-1185">Reference proteome</keyword>
<dbReference type="PANTHER" id="PTHR35478:SF1">
    <property type="entry name" value="ZINC FINGER FYVE DOMAIN-CONTAINING PROTEIN 26"/>
    <property type="match status" value="1"/>
</dbReference>
<feature type="domain" description="ZFYVE26-like TPR repeats" evidence="2">
    <location>
        <begin position="2488"/>
        <end position="2606"/>
    </location>
</feature>
<dbReference type="Pfam" id="PF25569">
    <property type="entry name" value="TPR_ZFYVE26"/>
    <property type="match status" value="1"/>
</dbReference>
<feature type="region of interest" description="Disordered" evidence="1">
    <location>
        <begin position="737"/>
        <end position="765"/>
    </location>
</feature>
<name>A0ABP1B665_9BRYO</name>